<evidence type="ECO:0000313" key="1">
    <source>
        <dbReference type="EMBL" id="OJJ00456.1"/>
    </source>
</evidence>
<dbReference type="OrthoDB" id="10560707at2759"/>
<dbReference type="VEuPathDB" id="FungiDB:ASPVEDRAFT_569313"/>
<keyword evidence="2" id="KW-1185">Reference proteome</keyword>
<dbReference type="RefSeq" id="XP_040666218.1">
    <property type="nucleotide sequence ID" value="XM_040815273.1"/>
</dbReference>
<organism evidence="1 2">
    <name type="scientific">Aspergillus versicolor CBS 583.65</name>
    <dbReference type="NCBI Taxonomy" id="1036611"/>
    <lineage>
        <taxon>Eukaryota</taxon>
        <taxon>Fungi</taxon>
        <taxon>Dikarya</taxon>
        <taxon>Ascomycota</taxon>
        <taxon>Pezizomycotina</taxon>
        <taxon>Eurotiomycetes</taxon>
        <taxon>Eurotiomycetidae</taxon>
        <taxon>Eurotiales</taxon>
        <taxon>Aspergillaceae</taxon>
        <taxon>Aspergillus</taxon>
        <taxon>Aspergillus subgen. Nidulantes</taxon>
    </lineage>
</organism>
<dbReference type="AlphaFoldDB" id="A0A1L9PG77"/>
<reference evidence="2" key="1">
    <citation type="journal article" date="2017" name="Genome Biol.">
        <title>Comparative genomics reveals high biological diversity and specific adaptations in the industrially and medically important fungal genus Aspergillus.</title>
        <authorList>
            <person name="de Vries R.P."/>
            <person name="Riley R."/>
            <person name="Wiebenga A."/>
            <person name="Aguilar-Osorio G."/>
            <person name="Amillis S."/>
            <person name="Uchima C.A."/>
            <person name="Anderluh G."/>
            <person name="Asadollahi M."/>
            <person name="Askin M."/>
            <person name="Barry K."/>
            <person name="Battaglia E."/>
            <person name="Bayram O."/>
            <person name="Benocci T."/>
            <person name="Braus-Stromeyer S.A."/>
            <person name="Caldana C."/>
            <person name="Canovas D."/>
            <person name="Cerqueira G.C."/>
            <person name="Chen F."/>
            <person name="Chen W."/>
            <person name="Choi C."/>
            <person name="Clum A."/>
            <person name="Dos Santos R.A."/>
            <person name="Damasio A.R."/>
            <person name="Diallinas G."/>
            <person name="Emri T."/>
            <person name="Fekete E."/>
            <person name="Flipphi M."/>
            <person name="Freyberg S."/>
            <person name="Gallo A."/>
            <person name="Gournas C."/>
            <person name="Habgood R."/>
            <person name="Hainaut M."/>
            <person name="Harispe M.L."/>
            <person name="Henrissat B."/>
            <person name="Hilden K.S."/>
            <person name="Hope R."/>
            <person name="Hossain A."/>
            <person name="Karabika E."/>
            <person name="Karaffa L."/>
            <person name="Karanyi Z."/>
            <person name="Krasevec N."/>
            <person name="Kuo A."/>
            <person name="Kusch H."/>
            <person name="LaButti K."/>
            <person name="Lagendijk E.L."/>
            <person name="Lapidus A."/>
            <person name="Levasseur A."/>
            <person name="Lindquist E."/>
            <person name="Lipzen A."/>
            <person name="Logrieco A.F."/>
            <person name="MacCabe A."/>
            <person name="Maekelae M.R."/>
            <person name="Malavazi I."/>
            <person name="Melin P."/>
            <person name="Meyer V."/>
            <person name="Mielnichuk N."/>
            <person name="Miskei M."/>
            <person name="Molnar A.P."/>
            <person name="Mule G."/>
            <person name="Ngan C.Y."/>
            <person name="Orejas M."/>
            <person name="Orosz E."/>
            <person name="Ouedraogo J.P."/>
            <person name="Overkamp K.M."/>
            <person name="Park H.-S."/>
            <person name="Perrone G."/>
            <person name="Piumi F."/>
            <person name="Punt P.J."/>
            <person name="Ram A.F."/>
            <person name="Ramon A."/>
            <person name="Rauscher S."/>
            <person name="Record E."/>
            <person name="Riano-Pachon D.M."/>
            <person name="Robert V."/>
            <person name="Roehrig J."/>
            <person name="Ruller R."/>
            <person name="Salamov A."/>
            <person name="Salih N.S."/>
            <person name="Samson R.A."/>
            <person name="Sandor E."/>
            <person name="Sanguinetti M."/>
            <person name="Schuetze T."/>
            <person name="Sepcic K."/>
            <person name="Shelest E."/>
            <person name="Sherlock G."/>
            <person name="Sophianopoulou V."/>
            <person name="Squina F.M."/>
            <person name="Sun H."/>
            <person name="Susca A."/>
            <person name="Todd R.B."/>
            <person name="Tsang A."/>
            <person name="Unkles S.E."/>
            <person name="van de Wiele N."/>
            <person name="van Rossen-Uffink D."/>
            <person name="Oliveira J.V."/>
            <person name="Vesth T.C."/>
            <person name="Visser J."/>
            <person name="Yu J.-H."/>
            <person name="Zhou M."/>
            <person name="Andersen M.R."/>
            <person name="Archer D.B."/>
            <person name="Baker S.E."/>
            <person name="Benoit I."/>
            <person name="Brakhage A.A."/>
            <person name="Braus G.H."/>
            <person name="Fischer R."/>
            <person name="Frisvad J.C."/>
            <person name="Goldman G.H."/>
            <person name="Houbraken J."/>
            <person name="Oakley B."/>
            <person name="Pocsi I."/>
            <person name="Scazzocchio C."/>
            <person name="Seiboth B."/>
            <person name="vanKuyk P.A."/>
            <person name="Wortman J."/>
            <person name="Dyer P.S."/>
            <person name="Grigoriev I.V."/>
        </authorList>
    </citation>
    <scope>NUCLEOTIDE SEQUENCE [LARGE SCALE GENOMIC DNA]</scope>
    <source>
        <strain evidence="2">CBS 583.65</strain>
    </source>
</reference>
<accession>A0A1L9PG77</accession>
<proteinExistence type="predicted"/>
<dbReference type="EMBL" id="KV878127">
    <property type="protein sequence ID" value="OJJ00456.1"/>
    <property type="molecule type" value="Genomic_DNA"/>
</dbReference>
<protein>
    <submittedName>
        <fullName evidence="1">Uncharacterized protein</fullName>
    </submittedName>
</protein>
<evidence type="ECO:0000313" key="2">
    <source>
        <dbReference type="Proteomes" id="UP000184073"/>
    </source>
</evidence>
<sequence length="199" mass="20746">MALRGPRCCTAVVARPIVVPTVVAAATALLPRGHISCGRRAFPGFHISVVVAVGATFNPAHGVNSITAANSSTATVEVAIVAPIAASLAVRAITSHMASISTDATNDIGSKVSLFGTVVLSVADLTTYSMLARVQMGENNALTVLASLVLIITKSTVESSQLTKLVPLELVLTFGDRGSLHQPLVKIFEYRIRECLPSQ</sequence>
<gene>
    <name evidence="1" type="ORF">ASPVEDRAFT_569313</name>
</gene>
<dbReference type="Proteomes" id="UP000184073">
    <property type="component" value="Unassembled WGS sequence"/>
</dbReference>
<dbReference type="GeneID" id="63730784"/>
<name>A0A1L9PG77_ASPVE</name>